<comment type="caution">
    <text evidence="4">The sequence shown here is derived from an EMBL/GenBank/DDBJ whole genome shotgun (WGS) entry which is preliminary data.</text>
</comment>
<evidence type="ECO:0000256" key="2">
    <source>
        <dbReference type="SAM" id="Phobius"/>
    </source>
</evidence>
<evidence type="ECO:0000259" key="3">
    <source>
        <dbReference type="Pfam" id="PF13676"/>
    </source>
</evidence>
<evidence type="ECO:0000313" key="4">
    <source>
        <dbReference type="EMBL" id="MEY2183537.1"/>
    </source>
</evidence>
<gene>
    <name evidence="4" type="ORF">AB7878_14030</name>
</gene>
<dbReference type="EMBL" id="JBGBPY010000001">
    <property type="protein sequence ID" value="MEY2183537.1"/>
    <property type="molecule type" value="Genomic_DNA"/>
</dbReference>
<feature type="region of interest" description="Disordered" evidence="1">
    <location>
        <begin position="150"/>
        <end position="170"/>
    </location>
</feature>
<evidence type="ECO:0000256" key="1">
    <source>
        <dbReference type="SAM" id="MobiDB-lite"/>
    </source>
</evidence>
<proteinExistence type="predicted"/>
<evidence type="ECO:0000313" key="5">
    <source>
        <dbReference type="Proteomes" id="UP001562159"/>
    </source>
</evidence>
<keyword evidence="2" id="KW-1133">Transmembrane helix</keyword>
<accession>A0ABV4ATA6</accession>
<reference evidence="4 5" key="1">
    <citation type="submission" date="2024-07" db="EMBL/GenBank/DDBJ databases">
        <title>Molecular mechanisms and environmental adaptations of flagellar loss and biofilm growth of Rhodanobacter under environmental stress.</title>
        <authorList>
            <person name="Chen M."/>
        </authorList>
    </citation>
    <scope>NUCLEOTIDE SEQUENCE [LARGE SCALE GENOMIC DNA]</scope>
    <source>
        <strain evidence="4 5">RS22</strain>
    </source>
</reference>
<dbReference type="InterPro" id="IPR000157">
    <property type="entry name" value="TIR_dom"/>
</dbReference>
<organism evidence="4 5">
    <name type="scientific">Rhodanobacter humi</name>
    <dbReference type="NCBI Taxonomy" id="1888173"/>
    <lineage>
        <taxon>Bacteria</taxon>
        <taxon>Pseudomonadati</taxon>
        <taxon>Pseudomonadota</taxon>
        <taxon>Gammaproteobacteria</taxon>
        <taxon>Lysobacterales</taxon>
        <taxon>Rhodanobacteraceae</taxon>
        <taxon>Rhodanobacter</taxon>
    </lineage>
</organism>
<keyword evidence="2" id="KW-0812">Transmembrane</keyword>
<dbReference type="Gene3D" id="3.40.50.10140">
    <property type="entry name" value="Toll/interleukin-1 receptor homology (TIR) domain"/>
    <property type="match status" value="1"/>
</dbReference>
<dbReference type="Proteomes" id="UP001562159">
    <property type="component" value="Unassembled WGS sequence"/>
</dbReference>
<dbReference type="Pfam" id="PF13676">
    <property type="entry name" value="TIR_2"/>
    <property type="match status" value="1"/>
</dbReference>
<dbReference type="Gene3D" id="1.25.40.10">
    <property type="entry name" value="Tetratricopeptide repeat domain"/>
    <property type="match status" value="2"/>
</dbReference>
<sequence length="739" mass="79640">MTPASAMPDFRYRAFISYSHQDKSWADWLHKALETYAIPRRLVGKTTAAGVIPKRLAPIFRDREELASATDLGRKVSEALAQSANLIVICSPRSATSHWVNEEVLAFKRLGRDERIFCLIVEGEPNAGDAAGPDARECFAPALRHTLGADGQSGAQRREPVAADARTGRDGKGNAKLKLIAGLLDLDYDRLKQRELKRRHRRMAAITTLALVVMALTTMLAVAALFARHAAVVARNDAERRQKQAENLVGFMLGDLNDKLAQVKRLDILEAVDDKAMAYFASLPTGDVTDQALGQRAKALEKIGNVRQEQGHLPAALQSYQAAAKLAGALAHAAPRDAARQVAYSRTLAYVGMTYWYQGRLDDAQHAFEAAQRALQGARAQAGQDPALLSQLSSIDNNIGHVLEARSELDQAATQYRQMLALAQQLVALQPDRAEWAVQLGSAHNNLGKLALLHGDLATAVAQYGADDAIESRLAAGDPRNNSQHENMLIVRAILGRTLAMTGNDAAGMRDLQQAVDLATELARVDPRNGGIQEDLARYATQLARLRRLNGDPAAATTLNTRALSILARLARQDSTDAELQRELAEAQAEQAAQSLAGGQLAAARAQARTALDGLAPLLARQPHNRTTLLATLDAQLLLARLTADPGAAMQLRREVADRARDQPGGRGDPRLQSLRVQALLALGNRAEAQALTRQLWNSGYRDAQLLAALPHAGAAYPPNAAFRKQLAAASAGTAAASR</sequence>
<dbReference type="SUPFAM" id="SSF48452">
    <property type="entry name" value="TPR-like"/>
    <property type="match status" value="1"/>
</dbReference>
<protein>
    <submittedName>
        <fullName evidence="4">TIR domain-containing protein</fullName>
    </submittedName>
</protein>
<feature type="transmembrane region" description="Helical" evidence="2">
    <location>
        <begin position="203"/>
        <end position="227"/>
    </location>
</feature>
<keyword evidence="5" id="KW-1185">Reference proteome</keyword>
<dbReference type="SMART" id="SM00028">
    <property type="entry name" value="TPR"/>
    <property type="match status" value="4"/>
</dbReference>
<dbReference type="InterPro" id="IPR035897">
    <property type="entry name" value="Toll_tir_struct_dom_sf"/>
</dbReference>
<dbReference type="SUPFAM" id="SSF52200">
    <property type="entry name" value="Toll/Interleukin receptor TIR domain"/>
    <property type="match status" value="1"/>
</dbReference>
<dbReference type="InterPro" id="IPR011990">
    <property type="entry name" value="TPR-like_helical_dom_sf"/>
</dbReference>
<keyword evidence="2" id="KW-0472">Membrane</keyword>
<feature type="domain" description="TIR" evidence="3">
    <location>
        <begin position="15"/>
        <end position="124"/>
    </location>
</feature>
<name>A0ABV4ATA6_9GAMM</name>
<dbReference type="InterPro" id="IPR019734">
    <property type="entry name" value="TPR_rpt"/>
</dbReference>
<feature type="compositionally biased region" description="Basic and acidic residues" evidence="1">
    <location>
        <begin position="156"/>
        <end position="170"/>
    </location>
</feature>